<proteinExistence type="predicted"/>
<dbReference type="PROSITE" id="PS50110">
    <property type="entry name" value="RESPONSE_REGULATORY"/>
    <property type="match status" value="1"/>
</dbReference>
<organism evidence="3 5">
    <name type="scientific">Stenotrophomonas maltophilia</name>
    <name type="common">Pseudomonas maltophilia</name>
    <name type="synonym">Xanthomonas maltophilia</name>
    <dbReference type="NCBI Taxonomy" id="40324"/>
    <lineage>
        <taxon>Bacteria</taxon>
        <taxon>Pseudomonadati</taxon>
        <taxon>Pseudomonadota</taxon>
        <taxon>Gammaproteobacteria</taxon>
        <taxon>Lysobacterales</taxon>
        <taxon>Lysobacteraceae</taxon>
        <taxon>Stenotrophomonas</taxon>
        <taxon>Stenotrophomonas maltophilia group</taxon>
    </lineage>
</organism>
<evidence type="ECO:0000259" key="2">
    <source>
        <dbReference type="PROSITE" id="PS50110"/>
    </source>
</evidence>
<dbReference type="SUPFAM" id="SSF52172">
    <property type="entry name" value="CheY-like"/>
    <property type="match status" value="1"/>
</dbReference>
<feature type="domain" description="Response regulatory" evidence="2">
    <location>
        <begin position="6"/>
        <end position="133"/>
    </location>
</feature>
<dbReference type="InterPro" id="IPR001789">
    <property type="entry name" value="Sig_transdc_resp-reg_receiver"/>
</dbReference>
<evidence type="ECO:0000313" key="5">
    <source>
        <dbReference type="Proteomes" id="UP000216433"/>
    </source>
</evidence>
<dbReference type="AlphaFoldDB" id="A0A270MXG1"/>
<reference evidence="3 5" key="1">
    <citation type="submission" date="2017-06" db="EMBL/GenBank/DDBJ databases">
        <title>Genome sequencing and assembly of Stenotrophomonas maltophilia DF07.</title>
        <authorList>
            <person name="Iyer R."/>
        </authorList>
    </citation>
    <scope>NUCLEOTIDE SEQUENCE [LARGE SCALE GENOMIC DNA]</scope>
    <source>
        <strain evidence="3 5">DF07</strain>
        <plasmid evidence="3">unnamed3</plasmid>
    </source>
</reference>
<geneLocation type="plasmid" evidence="3">
    <name>unnamed3</name>
</geneLocation>
<evidence type="ECO:0000313" key="4">
    <source>
        <dbReference type="EMBL" id="PAM67468.1"/>
    </source>
</evidence>
<gene>
    <name evidence="4" type="ORF">CEK00_19760</name>
    <name evidence="3" type="ORF">CEK00_22345</name>
</gene>
<comment type="caution">
    <text evidence="3">The sequence shown here is derived from an EMBL/GenBank/DDBJ whole genome shotgun (WGS) entry which is preliminary data.</text>
</comment>
<sequence>MKLDFTVLWIDDQPKHIQSYQESLQLKIAPLGFQLEVVSARSIAEIADAVGSRDGHDGIDLVLVDYDLGNGGGGEVALEQVRKIFRYKEIIFYSATDVEKLRTLAYERSVDGVHFSTRFGLVQEAADVVRKLLGKVLDIDHMRGLVMAAASDIDDLVERSLVAVYGKLESSLRKEFVTDLHNQMTRKLERWQQDLDQAMQIGDLESLLALKAMYSAADKLTSLRKRLELQAPSTDERNEKMKHYATNIVPRRNKLAHARLDRAGALPEGFTSEDMTALRLDYINHRKNFVEVAVLLDVNFD</sequence>
<keyword evidence="3" id="KW-0614">Plasmid</keyword>
<dbReference type="Proteomes" id="UP000216433">
    <property type="component" value="Unassembled WGS sequence"/>
</dbReference>
<dbReference type="GO" id="GO:0000160">
    <property type="term" value="P:phosphorelay signal transduction system"/>
    <property type="evidence" value="ECO:0007669"/>
    <property type="project" value="InterPro"/>
</dbReference>
<evidence type="ECO:0000313" key="3">
    <source>
        <dbReference type="EMBL" id="PAM64521.1"/>
    </source>
</evidence>
<accession>A0A270MXG1</accession>
<dbReference type="EMBL" id="NJGC01000151">
    <property type="protein sequence ID" value="PAM64521.1"/>
    <property type="molecule type" value="Genomic_DNA"/>
</dbReference>
<dbReference type="EMBL" id="NJGC01000035">
    <property type="protein sequence ID" value="PAM67468.1"/>
    <property type="molecule type" value="Genomic_DNA"/>
</dbReference>
<keyword evidence="1" id="KW-0597">Phosphoprotein</keyword>
<dbReference type="InterPro" id="IPR011006">
    <property type="entry name" value="CheY-like_superfamily"/>
</dbReference>
<evidence type="ECO:0000256" key="1">
    <source>
        <dbReference type="PROSITE-ProRule" id="PRU00169"/>
    </source>
</evidence>
<protein>
    <recommendedName>
        <fullName evidence="2">Response regulatory domain-containing protein</fullName>
    </recommendedName>
</protein>
<feature type="modified residue" description="4-aspartylphosphate" evidence="1">
    <location>
        <position position="65"/>
    </location>
</feature>
<name>A0A270MXG1_STEMA</name>
<dbReference type="Gene3D" id="3.40.50.2300">
    <property type="match status" value="1"/>
</dbReference>
<dbReference type="RefSeq" id="WP_095379199.1">
    <property type="nucleotide sequence ID" value="NZ_LXXQ01000167.1"/>
</dbReference>